<organism evidence="7 8">
    <name type="scientific">Centaurea solstitialis</name>
    <name type="common">yellow star-thistle</name>
    <dbReference type="NCBI Taxonomy" id="347529"/>
    <lineage>
        <taxon>Eukaryota</taxon>
        <taxon>Viridiplantae</taxon>
        <taxon>Streptophyta</taxon>
        <taxon>Embryophyta</taxon>
        <taxon>Tracheophyta</taxon>
        <taxon>Spermatophyta</taxon>
        <taxon>Magnoliopsida</taxon>
        <taxon>eudicotyledons</taxon>
        <taxon>Gunneridae</taxon>
        <taxon>Pentapetalae</taxon>
        <taxon>asterids</taxon>
        <taxon>campanulids</taxon>
        <taxon>Asterales</taxon>
        <taxon>Asteraceae</taxon>
        <taxon>Carduoideae</taxon>
        <taxon>Cardueae</taxon>
        <taxon>Centaureinae</taxon>
        <taxon>Centaurea</taxon>
    </lineage>
</organism>
<dbReference type="SUPFAM" id="SSF53098">
    <property type="entry name" value="Ribonuclease H-like"/>
    <property type="match status" value="1"/>
</dbReference>
<evidence type="ECO:0000313" key="7">
    <source>
        <dbReference type="EMBL" id="KAJ9561947.1"/>
    </source>
</evidence>
<evidence type="ECO:0000256" key="1">
    <source>
        <dbReference type="ARBA" id="ARBA00022723"/>
    </source>
</evidence>
<dbReference type="InterPro" id="IPR003656">
    <property type="entry name" value="Znf_BED"/>
</dbReference>
<keyword evidence="2" id="KW-0863">Zinc-finger</keyword>
<proteinExistence type="predicted"/>
<evidence type="ECO:0000256" key="4">
    <source>
        <dbReference type="SAM" id="MobiDB-lite"/>
    </source>
</evidence>
<name>A0AA38WIB1_9ASTR</name>
<protein>
    <recommendedName>
        <fullName evidence="9">BED-type domain-containing protein</fullName>
    </recommendedName>
</protein>
<dbReference type="Proteomes" id="UP001172457">
    <property type="component" value="Chromosome 2"/>
</dbReference>
<dbReference type="AlphaFoldDB" id="A0AA38WIB1"/>
<dbReference type="InterPro" id="IPR012337">
    <property type="entry name" value="RNaseH-like_sf"/>
</dbReference>
<keyword evidence="8" id="KW-1185">Reference proteome</keyword>
<comment type="caution">
    <text evidence="7">The sequence shown here is derived from an EMBL/GenBank/DDBJ whole genome shotgun (WGS) entry which is preliminary data.</text>
</comment>
<feature type="domain" description="DUF659" evidence="6">
    <location>
        <begin position="185"/>
        <end position="256"/>
    </location>
</feature>
<evidence type="ECO:0008006" key="9">
    <source>
        <dbReference type="Google" id="ProtNLM"/>
    </source>
</evidence>
<evidence type="ECO:0000259" key="5">
    <source>
        <dbReference type="Pfam" id="PF02892"/>
    </source>
</evidence>
<feature type="region of interest" description="Disordered" evidence="4">
    <location>
        <begin position="479"/>
        <end position="554"/>
    </location>
</feature>
<dbReference type="Pfam" id="PF04937">
    <property type="entry name" value="DUF659"/>
    <property type="match status" value="1"/>
</dbReference>
<dbReference type="GO" id="GO:0008270">
    <property type="term" value="F:zinc ion binding"/>
    <property type="evidence" value="ECO:0007669"/>
    <property type="project" value="UniProtKB-KW"/>
</dbReference>
<feature type="domain" description="BED-type" evidence="5">
    <location>
        <begin position="13"/>
        <end position="48"/>
    </location>
</feature>
<dbReference type="PANTHER" id="PTHR32166">
    <property type="entry name" value="OSJNBA0013A04.12 PROTEIN"/>
    <property type="match status" value="1"/>
</dbReference>
<evidence type="ECO:0000256" key="2">
    <source>
        <dbReference type="ARBA" id="ARBA00022771"/>
    </source>
</evidence>
<evidence type="ECO:0000256" key="3">
    <source>
        <dbReference type="ARBA" id="ARBA00022833"/>
    </source>
</evidence>
<dbReference type="InterPro" id="IPR007021">
    <property type="entry name" value="DUF659"/>
</dbReference>
<dbReference type="Pfam" id="PF02892">
    <property type="entry name" value="zf-BED"/>
    <property type="match status" value="1"/>
</dbReference>
<evidence type="ECO:0000259" key="6">
    <source>
        <dbReference type="Pfam" id="PF04937"/>
    </source>
</evidence>
<keyword evidence="1" id="KW-0479">Metal-binding</keyword>
<dbReference type="PANTHER" id="PTHR32166:SF122">
    <property type="entry name" value="OS09G0499600 PROTEIN"/>
    <property type="match status" value="1"/>
</dbReference>
<evidence type="ECO:0000313" key="8">
    <source>
        <dbReference type="Proteomes" id="UP001172457"/>
    </source>
</evidence>
<feature type="compositionally biased region" description="Acidic residues" evidence="4">
    <location>
        <begin position="525"/>
        <end position="554"/>
    </location>
</feature>
<accession>A0AA38WIB1</accession>
<gene>
    <name evidence="7" type="ORF">OSB04_007107</name>
</gene>
<dbReference type="GO" id="GO:0003677">
    <property type="term" value="F:DNA binding"/>
    <property type="evidence" value="ECO:0007669"/>
    <property type="project" value="InterPro"/>
</dbReference>
<keyword evidence="3" id="KW-0862">Zinc</keyword>
<reference evidence="7" key="1">
    <citation type="submission" date="2023-03" db="EMBL/GenBank/DDBJ databases">
        <title>Chromosome-scale reference genome and RAD-based genetic map of yellow starthistle (Centaurea solstitialis) reveal putative structural variation and QTLs associated with invader traits.</title>
        <authorList>
            <person name="Reatini B."/>
            <person name="Cang F.A."/>
            <person name="Jiang Q."/>
            <person name="Mckibben M.T.W."/>
            <person name="Barker M.S."/>
            <person name="Rieseberg L.H."/>
            <person name="Dlugosch K.M."/>
        </authorList>
    </citation>
    <scope>NUCLEOTIDE SEQUENCE</scope>
    <source>
        <strain evidence="7">CAN-66</strain>
        <tissue evidence="7">Leaf</tissue>
    </source>
</reference>
<sequence length="554" mass="63303">MESEHPSGSNGDLAWKYCTQIDKRSKVKCNFCGKVTSGGIHRAKQHIVDVDRFGNGEESEDELELEGGGSGSRPPAPRQGSTSQPLKKQKRVKRTIDQFFTPPPEDVVKNRRSGKMKQTTNYSTFKTAMELVARCGSGFNPPSYHEIRVPYLSKEVKATEEMVAEIHQPQWAKYGCTIIMPSSCFMMLDEMVEEVGEENVVQVVTDNASAYVAAGRLLMAKRPHLYWTPCAAHCIDLMLEDIGNIPKVRTTLQRAMALNGYIYNRVAVVNLMRKFTGKRELVRPAVTRAKRVASFVLMPTFWSSIVWILKMTGPLVKVFRLVDGEKKPAMGYIYEAMDRAKEAIAKSFNNIEDKYKDVYAIIDKRWECQLHQPLHAAGNYLNPQLFYSNPEIQEDAELHSKRRNRLEQDRLNYLIYVKYNRALKERYDHRDVIDPISLNNIDDSNEWLVGRMYEDEQEDEDYDNDLTWKDVGIASGAYEREHNTRRKNVTASSSGKKKGKVAARSTPRLIDEDEEDKVVIIEKSDTEEEDIGDDETEEEGEDDFAFADDDSDDD</sequence>
<feature type="region of interest" description="Disordered" evidence="4">
    <location>
        <begin position="51"/>
        <end position="94"/>
    </location>
</feature>
<dbReference type="EMBL" id="JARYMX010000002">
    <property type="protein sequence ID" value="KAJ9561947.1"/>
    <property type="molecule type" value="Genomic_DNA"/>
</dbReference>